<reference evidence="4 5" key="1">
    <citation type="journal article" date="2016" name="Nat. Commun.">
        <title>Thousands of microbial genomes shed light on interconnected biogeochemical processes in an aquifer system.</title>
        <authorList>
            <person name="Anantharaman K."/>
            <person name="Brown C.T."/>
            <person name="Hug L.A."/>
            <person name="Sharon I."/>
            <person name="Castelle C.J."/>
            <person name="Probst A.J."/>
            <person name="Thomas B.C."/>
            <person name="Singh A."/>
            <person name="Wilkins M.J."/>
            <person name="Karaoz U."/>
            <person name="Brodie E.L."/>
            <person name="Williams K.H."/>
            <person name="Hubbard S.S."/>
            <person name="Banfield J.F."/>
        </authorList>
    </citation>
    <scope>NUCLEOTIDE SEQUENCE [LARGE SCALE GENOMIC DNA]</scope>
</reference>
<feature type="domain" description="NAD-dependent epimerase/dehydratase" evidence="3">
    <location>
        <begin position="3"/>
        <end position="206"/>
    </location>
</feature>
<comment type="caution">
    <text evidence="4">The sequence shown here is derived from an EMBL/GenBank/DDBJ whole genome shotgun (WGS) entry which is preliminary data.</text>
</comment>
<protein>
    <recommendedName>
        <fullName evidence="3">NAD-dependent epimerase/dehydratase domain-containing protein</fullName>
    </recommendedName>
</protein>
<comment type="similarity">
    <text evidence="1">Belongs to the NAD(P)-dependent epimerase/dehydratase family.</text>
</comment>
<proteinExistence type="inferred from homology"/>
<organism evidence="4 5">
    <name type="scientific">Candidatus Chisholmbacteria bacterium RIFCSPHIGHO2_01_FULL_52_32</name>
    <dbReference type="NCBI Taxonomy" id="1797591"/>
    <lineage>
        <taxon>Bacteria</taxon>
        <taxon>Candidatus Chisholmiibacteriota</taxon>
    </lineage>
</organism>
<dbReference type="InterPro" id="IPR001509">
    <property type="entry name" value="Epimerase_deHydtase"/>
</dbReference>
<evidence type="ECO:0000313" key="4">
    <source>
        <dbReference type="EMBL" id="OGY18995.1"/>
    </source>
</evidence>
<accession>A0A1G1VUA6</accession>
<feature type="region of interest" description="Disordered" evidence="2">
    <location>
        <begin position="298"/>
        <end position="319"/>
    </location>
</feature>
<dbReference type="Proteomes" id="UP000179233">
    <property type="component" value="Unassembled WGS sequence"/>
</dbReference>
<dbReference type="AlphaFoldDB" id="A0A1G1VUA6"/>
<evidence type="ECO:0000256" key="1">
    <source>
        <dbReference type="ARBA" id="ARBA00007637"/>
    </source>
</evidence>
<sequence length="319" mass="35731">MKILVTGGNGFIGSHVVDNLLLKNHEVTVFDRFKKVPPRWKNVNQYTADIKDAESLFDAVAKHDCVIHLAGLLGTAESVSTPKESVDVNIVGALNVYNAVKRYKKPAVTITVGNYTWNNTYAITKYTAERFALMYNREFDTKIAIVRGLNVYGQRQKHAPVKKVIPNFILNALKNKPIAIYGDGEQLLDLIYVKDTAEIIVRALLVNHNLYNTVVEAGSGETVSVNELAGLIIKLANSKSQVQHLPMRSGEPLRSITLGDPSTLQPLAFRTQDFTPLEKGLKRTIAWYKKEYLPRLDSETPSIQTRRPKTKRSSARKRS</sequence>
<evidence type="ECO:0000256" key="2">
    <source>
        <dbReference type="SAM" id="MobiDB-lite"/>
    </source>
</evidence>
<dbReference type="Gene3D" id="3.40.50.720">
    <property type="entry name" value="NAD(P)-binding Rossmann-like Domain"/>
    <property type="match status" value="2"/>
</dbReference>
<dbReference type="Gene3D" id="3.90.25.10">
    <property type="entry name" value="UDP-galactose 4-epimerase, domain 1"/>
    <property type="match status" value="1"/>
</dbReference>
<dbReference type="Pfam" id="PF01370">
    <property type="entry name" value="Epimerase"/>
    <property type="match status" value="1"/>
</dbReference>
<feature type="compositionally biased region" description="Basic residues" evidence="2">
    <location>
        <begin position="306"/>
        <end position="319"/>
    </location>
</feature>
<dbReference type="InterPro" id="IPR036291">
    <property type="entry name" value="NAD(P)-bd_dom_sf"/>
</dbReference>
<gene>
    <name evidence="4" type="ORF">A2786_00975</name>
</gene>
<dbReference type="SUPFAM" id="SSF51735">
    <property type="entry name" value="NAD(P)-binding Rossmann-fold domains"/>
    <property type="match status" value="1"/>
</dbReference>
<dbReference type="PANTHER" id="PTHR43000">
    <property type="entry name" value="DTDP-D-GLUCOSE 4,6-DEHYDRATASE-RELATED"/>
    <property type="match status" value="1"/>
</dbReference>
<evidence type="ECO:0000313" key="5">
    <source>
        <dbReference type="Proteomes" id="UP000179233"/>
    </source>
</evidence>
<evidence type="ECO:0000259" key="3">
    <source>
        <dbReference type="Pfam" id="PF01370"/>
    </source>
</evidence>
<name>A0A1G1VUA6_9BACT</name>
<dbReference type="EMBL" id="MHCJ01000002">
    <property type="protein sequence ID" value="OGY18995.1"/>
    <property type="molecule type" value="Genomic_DNA"/>
</dbReference>